<accession>A0A2M4C8M0</accession>
<dbReference type="AlphaFoldDB" id="A0A2M4C8M0"/>
<sequence length="101" mass="11194">MRSARLSFASLTGHTIHCRTVSASSCYAAPTCRTPHSYPIRLHLPPQHWKERAASSLHLLNVFSVVHRNYLALDSADAAPQTVHLLPVSRNLRSRALGRSV</sequence>
<organism evidence="1">
    <name type="scientific">Anopheles marajoara</name>
    <dbReference type="NCBI Taxonomy" id="58244"/>
    <lineage>
        <taxon>Eukaryota</taxon>
        <taxon>Metazoa</taxon>
        <taxon>Ecdysozoa</taxon>
        <taxon>Arthropoda</taxon>
        <taxon>Hexapoda</taxon>
        <taxon>Insecta</taxon>
        <taxon>Pterygota</taxon>
        <taxon>Neoptera</taxon>
        <taxon>Endopterygota</taxon>
        <taxon>Diptera</taxon>
        <taxon>Nematocera</taxon>
        <taxon>Culicoidea</taxon>
        <taxon>Culicidae</taxon>
        <taxon>Anophelinae</taxon>
        <taxon>Anopheles</taxon>
    </lineage>
</organism>
<reference evidence="1" key="1">
    <citation type="submission" date="2018-01" db="EMBL/GenBank/DDBJ databases">
        <title>An insight into the sialome of Amazonian anophelines.</title>
        <authorList>
            <person name="Ribeiro J.M."/>
            <person name="Scarpassa V."/>
            <person name="Calvo E."/>
        </authorList>
    </citation>
    <scope>NUCLEOTIDE SEQUENCE</scope>
    <source>
        <tissue evidence="1">Salivary glands</tissue>
    </source>
</reference>
<name>A0A2M4C8M0_9DIPT</name>
<evidence type="ECO:0000313" key="1">
    <source>
        <dbReference type="EMBL" id="MBW61692.1"/>
    </source>
</evidence>
<dbReference type="EMBL" id="GGFJ01012551">
    <property type="protein sequence ID" value="MBW61692.1"/>
    <property type="molecule type" value="Transcribed_RNA"/>
</dbReference>
<protein>
    <submittedName>
        <fullName evidence="1">Putative secreted protein</fullName>
    </submittedName>
</protein>
<proteinExistence type="predicted"/>